<evidence type="ECO:0000313" key="2">
    <source>
        <dbReference type="EMBL" id="GEU28031.1"/>
    </source>
</evidence>
<name>A0A699GEE8_TANCI</name>
<feature type="compositionally biased region" description="Basic residues" evidence="1">
    <location>
        <begin position="67"/>
        <end position="94"/>
    </location>
</feature>
<organism evidence="2">
    <name type="scientific">Tanacetum cinerariifolium</name>
    <name type="common">Dalmatian daisy</name>
    <name type="synonym">Chrysanthemum cinerariifolium</name>
    <dbReference type="NCBI Taxonomy" id="118510"/>
    <lineage>
        <taxon>Eukaryota</taxon>
        <taxon>Viridiplantae</taxon>
        <taxon>Streptophyta</taxon>
        <taxon>Embryophyta</taxon>
        <taxon>Tracheophyta</taxon>
        <taxon>Spermatophyta</taxon>
        <taxon>Magnoliopsida</taxon>
        <taxon>eudicotyledons</taxon>
        <taxon>Gunneridae</taxon>
        <taxon>Pentapetalae</taxon>
        <taxon>asterids</taxon>
        <taxon>campanulids</taxon>
        <taxon>Asterales</taxon>
        <taxon>Asteraceae</taxon>
        <taxon>Asteroideae</taxon>
        <taxon>Anthemideae</taxon>
        <taxon>Anthemidinae</taxon>
        <taxon>Tanacetum</taxon>
    </lineage>
</organism>
<feature type="compositionally biased region" description="Gly residues" evidence="1">
    <location>
        <begin position="125"/>
        <end position="142"/>
    </location>
</feature>
<sequence length="576" mass="61959">MQHTMQATQSQDKALAIGARRALRFQPQRHRLHAVPARCGAAAVAGVPGRRPARHRAPRGRPCQRQAGRRGRGHVRRLRRRARHARSGRAHQRQWRPGGAGGNGQSHPGTMDHRPSGRAGRENPAGGGSVVRLLGGGQGAGTEAGATAAAGMAVPAGAGTVAPAAPLYLGHPGYCRNRCSGGRCSRGRNRFRQRVAVLVDAAAVAAVARVDPLFARVLEHMAHLAGAVDAVVLEHDHLVERDVRQHAGVFEQHATGHVGAAADVAAVTDPGWSDDGAACFDLATGADVHGADNGGAFPVDRGVQADPQAVFHLDAGHFHVGHFAHHDALRHFPVILDAADVDPVEGTVLGVERQAFFRQQREQVGTDVEHLAARDQVQHFRFEDIDTGAGKVGQRFFLRGLFLELLDAAVLVADYHAIAGNLVPWYFAADHAGQRAAAAVFEQGRLDVEVDHGVAAQHDGGVVEEAAEFLDTLHAARRAQRFRDDVAIVIGMAFERVADLDAILMAFAEVVFDFFVQIADVDHDIAHAVFGQVLDQIGHHRLAEDRNHRLGQIIGQWTYARALASGQYHCFHLQYP</sequence>
<dbReference type="AlphaFoldDB" id="A0A699GEE8"/>
<protein>
    <submittedName>
        <fullName evidence="2">Uncharacterized protein</fullName>
    </submittedName>
</protein>
<reference evidence="2" key="1">
    <citation type="journal article" date="2019" name="Sci. Rep.">
        <title>Draft genome of Tanacetum cinerariifolium, the natural source of mosquito coil.</title>
        <authorList>
            <person name="Yamashiro T."/>
            <person name="Shiraishi A."/>
            <person name="Satake H."/>
            <person name="Nakayama K."/>
        </authorList>
    </citation>
    <scope>NUCLEOTIDE SEQUENCE</scope>
</reference>
<feature type="region of interest" description="Disordered" evidence="1">
    <location>
        <begin position="46"/>
        <end position="143"/>
    </location>
</feature>
<feature type="compositionally biased region" description="Basic and acidic residues" evidence="1">
    <location>
        <begin position="110"/>
        <end position="121"/>
    </location>
</feature>
<dbReference type="EMBL" id="BKCJ010000001">
    <property type="protein sequence ID" value="GEU28031.1"/>
    <property type="molecule type" value="Genomic_DNA"/>
</dbReference>
<accession>A0A699GEE8</accession>
<comment type="caution">
    <text evidence="2">The sequence shown here is derived from an EMBL/GenBank/DDBJ whole genome shotgun (WGS) entry which is preliminary data.</text>
</comment>
<proteinExistence type="predicted"/>
<gene>
    <name evidence="2" type="ORF">Tci_000009</name>
</gene>
<evidence type="ECO:0000256" key="1">
    <source>
        <dbReference type="SAM" id="MobiDB-lite"/>
    </source>
</evidence>